<accession>X0TL94</accession>
<organism evidence="4">
    <name type="scientific">marine sediment metagenome</name>
    <dbReference type="NCBI Taxonomy" id="412755"/>
    <lineage>
        <taxon>unclassified sequences</taxon>
        <taxon>metagenomes</taxon>
        <taxon>ecological metagenomes</taxon>
    </lineage>
</organism>
<dbReference type="GO" id="GO:1990131">
    <property type="term" value="C:Gtr1-Gtr2 GTPase complex"/>
    <property type="evidence" value="ECO:0007669"/>
    <property type="project" value="TreeGrafter"/>
</dbReference>
<proteinExistence type="predicted"/>
<evidence type="ECO:0000256" key="3">
    <source>
        <dbReference type="SAM" id="Phobius"/>
    </source>
</evidence>
<evidence type="ECO:0000256" key="1">
    <source>
        <dbReference type="ARBA" id="ARBA00022741"/>
    </source>
</evidence>
<keyword evidence="1" id="KW-0547">Nucleotide-binding</keyword>
<dbReference type="SUPFAM" id="SSF52540">
    <property type="entry name" value="P-loop containing nucleoside triphosphate hydrolases"/>
    <property type="match status" value="1"/>
</dbReference>
<dbReference type="GO" id="GO:0010507">
    <property type="term" value="P:negative regulation of autophagy"/>
    <property type="evidence" value="ECO:0007669"/>
    <property type="project" value="TreeGrafter"/>
</dbReference>
<protein>
    <recommendedName>
        <fullName evidence="5">G domain-containing protein</fullName>
    </recommendedName>
</protein>
<feature type="transmembrane region" description="Helical" evidence="3">
    <location>
        <begin position="102"/>
        <end position="120"/>
    </location>
</feature>
<evidence type="ECO:0000313" key="4">
    <source>
        <dbReference type="EMBL" id="GAF76870.1"/>
    </source>
</evidence>
<evidence type="ECO:0000256" key="2">
    <source>
        <dbReference type="ARBA" id="ARBA00023134"/>
    </source>
</evidence>
<name>X0TL94_9ZZZZ</name>
<keyword evidence="3" id="KW-1133">Transmembrane helix</keyword>
<dbReference type="GO" id="GO:0003924">
    <property type="term" value="F:GTPase activity"/>
    <property type="evidence" value="ECO:0007669"/>
    <property type="project" value="TreeGrafter"/>
</dbReference>
<dbReference type="GO" id="GO:0005634">
    <property type="term" value="C:nucleus"/>
    <property type="evidence" value="ECO:0007669"/>
    <property type="project" value="TreeGrafter"/>
</dbReference>
<dbReference type="EMBL" id="BARS01004353">
    <property type="protein sequence ID" value="GAF76870.1"/>
    <property type="molecule type" value="Genomic_DNA"/>
</dbReference>
<keyword evidence="3" id="KW-0812">Transmembrane</keyword>
<keyword evidence="2" id="KW-0342">GTP-binding</keyword>
<dbReference type="GO" id="GO:0009267">
    <property type="term" value="P:cellular response to starvation"/>
    <property type="evidence" value="ECO:0007669"/>
    <property type="project" value="TreeGrafter"/>
</dbReference>
<dbReference type="AlphaFoldDB" id="X0TL94"/>
<reference evidence="4" key="1">
    <citation type="journal article" date="2014" name="Front. Microbiol.">
        <title>High frequency of phylogenetically diverse reductive dehalogenase-homologous genes in deep subseafloor sedimentary metagenomes.</title>
        <authorList>
            <person name="Kawai M."/>
            <person name="Futagami T."/>
            <person name="Toyoda A."/>
            <person name="Takaki Y."/>
            <person name="Nishi S."/>
            <person name="Hori S."/>
            <person name="Arai W."/>
            <person name="Tsubouchi T."/>
            <person name="Morono Y."/>
            <person name="Uchiyama I."/>
            <person name="Ito T."/>
            <person name="Fujiyama A."/>
            <person name="Inagaki F."/>
            <person name="Takami H."/>
        </authorList>
    </citation>
    <scope>NUCLEOTIDE SEQUENCE</scope>
    <source>
        <strain evidence="4">Expedition CK06-06</strain>
    </source>
</reference>
<sequence length="186" mass="21920">MKSLMDNTKNQEKSIKNVIMGMENAGKTTIVDILTKATGDAPEYPPDMYPTKGVERRTLSKKNAAIWDFGGQELYRNEYLANPESYFHKITFFYYVIDVQDYYRLFASYMYFMAVFQLIIKFSPDAKIFFLFHKMDPNFDANKKNLKQKFLEHIEPFLEAHNMSFIMYDTTIFNLNSLRTAFSHVL</sequence>
<evidence type="ECO:0008006" key="5">
    <source>
        <dbReference type="Google" id="ProtNLM"/>
    </source>
</evidence>
<gene>
    <name evidence="4" type="ORF">S01H1_08495</name>
</gene>
<dbReference type="Pfam" id="PF04670">
    <property type="entry name" value="Gtr1_RagA"/>
    <property type="match status" value="1"/>
</dbReference>
<dbReference type="GO" id="GO:0005764">
    <property type="term" value="C:lysosome"/>
    <property type="evidence" value="ECO:0007669"/>
    <property type="project" value="TreeGrafter"/>
</dbReference>
<dbReference type="Gene3D" id="3.40.50.300">
    <property type="entry name" value="P-loop containing nucleotide triphosphate hydrolases"/>
    <property type="match status" value="1"/>
</dbReference>
<dbReference type="GO" id="GO:1904263">
    <property type="term" value="P:positive regulation of TORC1 signaling"/>
    <property type="evidence" value="ECO:0007669"/>
    <property type="project" value="TreeGrafter"/>
</dbReference>
<dbReference type="InterPro" id="IPR006762">
    <property type="entry name" value="Gtr1_RagA"/>
</dbReference>
<comment type="caution">
    <text evidence="4">The sequence shown here is derived from an EMBL/GenBank/DDBJ whole genome shotgun (WGS) entry which is preliminary data.</text>
</comment>
<keyword evidence="3" id="KW-0472">Membrane</keyword>
<dbReference type="GO" id="GO:0005525">
    <property type="term" value="F:GTP binding"/>
    <property type="evidence" value="ECO:0007669"/>
    <property type="project" value="UniProtKB-KW"/>
</dbReference>
<dbReference type="InterPro" id="IPR027417">
    <property type="entry name" value="P-loop_NTPase"/>
</dbReference>
<dbReference type="PANTHER" id="PTHR11259">
    <property type="entry name" value="RAS-RELATED GTP BINDING RAG/GTR YEAST"/>
    <property type="match status" value="1"/>
</dbReference>